<dbReference type="OrthoDB" id="5464849at2"/>
<evidence type="ECO:0000313" key="2">
    <source>
        <dbReference type="EMBL" id="AMK10619.1"/>
    </source>
</evidence>
<evidence type="ECO:0000313" key="5">
    <source>
        <dbReference type="Proteomes" id="UP000295506"/>
    </source>
</evidence>
<reference evidence="2 4" key="1">
    <citation type="journal article" date="2016" name="Front. Microbiol.">
        <title>Genome Sequence of the Piezophilic, Mesophilic Sulfate-Reducing Bacterium Desulfovibrio indicus J2T.</title>
        <authorList>
            <person name="Cao J."/>
            <person name="Maignien L."/>
            <person name="Shao Z."/>
            <person name="Alain K."/>
            <person name="Jebbar M."/>
        </authorList>
    </citation>
    <scope>NUCLEOTIDE SEQUENCE [LARGE SCALE GENOMIC DNA]</scope>
    <source>
        <strain evidence="2 4">J2</strain>
    </source>
</reference>
<protein>
    <submittedName>
        <fullName evidence="3">Uncharacterized protein</fullName>
    </submittedName>
</protein>
<dbReference type="EMBL" id="SOBK01000016">
    <property type="protein sequence ID" value="TDT82702.1"/>
    <property type="molecule type" value="Genomic_DNA"/>
</dbReference>
<evidence type="ECO:0000313" key="3">
    <source>
        <dbReference type="EMBL" id="TDT82702.1"/>
    </source>
</evidence>
<dbReference type="Gene3D" id="1.25.40.10">
    <property type="entry name" value="Tetratricopeptide repeat domain"/>
    <property type="match status" value="1"/>
</dbReference>
<gene>
    <name evidence="2" type="ORF">AWY79_05585</name>
    <name evidence="3" type="ORF">EDC59_11614</name>
</gene>
<feature type="compositionally biased region" description="Basic and acidic residues" evidence="1">
    <location>
        <begin position="302"/>
        <end position="319"/>
    </location>
</feature>
<feature type="region of interest" description="Disordered" evidence="1">
    <location>
        <begin position="286"/>
        <end position="319"/>
    </location>
</feature>
<reference evidence="3 5" key="2">
    <citation type="submission" date="2019-03" db="EMBL/GenBank/DDBJ databases">
        <title>Genomic Encyclopedia of Type Strains, Phase IV (KMG-IV): sequencing the most valuable type-strain genomes for metagenomic binning, comparative biology and taxonomic classification.</title>
        <authorList>
            <person name="Goeker M."/>
        </authorList>
    </citation>
    <scope>NUCLEOTIDE SEQUENCE [LARGE SCALE GENOMIC DNA]</scope>
    <source>
        <strain evidence="3 5">DSM 101483</strain>
    </source>
</reference>
<sequence>MGDDFFALHLDTPDAGARTPRPSGWAYMADGVVRCAFSSNRSVKMGMGVNTRTHDSRAFWFLEQTGMESFSARLLGDRHLPKGDARPVSVAELTVEFTPELAYYEEMVIPAMQAKGGRDTAAVLDLNAITGLFGLGLVYVSRNETDRAGKLFAEMAGVRTDFEGRNQFLFNDFGIALRKSGQFEASIAFFTRALDFARDDENLFYNLARAHYENDDWTRCMDYLVRSNACNPDLKVAGDLLRLMIGLDEDDRLLRRFGKPPVPPAVAMRARELLAAGSGRVELDESPIGTSVEAGRARSGGVRRDRIGRVDLKPHGRRD</sequence>
<dbReference type="Proteomes" id="UP000295506">
    <property type="component" value="Unassembled WGS sequence"/>
</dbReference>
<dbReference type="InterPro" id="IPR011990">
    <property type="entry name" value="TPR-like_helical_dom_sf"/>
</dbReference>
<organism evidence="3 5">
    <name type="scientific">Pseudodesulfovibrio indicus</name>
    <dbReference type="NCBI Taxonomy" id="1716143"/>
    <lineage>
        <taxon>Bacteria</taxon>
        <taxon>Pseudomonadati</taxon>
        <taxon>Thermodesulfobacteriota</taxon>
        <taxon>Desulfovibrionia</taxon>
        <taxon>Desulfovibrionales</taxon>
        <taxon>Desulfovibrionaceae</taxon>
    </lineage>
</organism>
<evidence type="ECO:0000256" key="1">
    <source>
        <dbReference type="SAM" id="MobiDB-lite"/>
    </source>
</evidence>
<dbReference type="Proteomes" id="UP000055611">
    <property type="component" value="Chromosome"/>
</dbReference>
<dbReference type="SUPFAM" id="SSF48452">
    <property type="entry name" value="TPR-like"/>
    <property type="match status" value="1"/>
</dbReference>
<name>A0A126QLE1_9BACT</name>
<dbReference type="KEGG" id="dej:AWY79_05585"/>
<evidence type="ECO:0000313" key="4">
    <source>
        <dbReference type="Proteomes" id="UP000055611"/>
    </source>
</evidence>
<dbReference type="AlphaFoldDB" id="A0A126QLE1"/>
<keyword evidence="4" id="KW-1185">Reference proteome</keyword>
<dbReference type="RefSeq" id="WP_078063629.1">
    <property type="nucleotide sequence ID" value="NZ_CP014206.1"/>
</dbReference>
<proteinExistence type="predicted"/>
<accession>A0A126QLE1</accession>
<dbReference type="EMBL" id="CP014206">
    <property type="protein sequence ID" value="AMK10619.1"/>
    <property type="molecule type" value="Genomic_DNA"/>
</dbReference>